<dbReference type="GO" id="GO:0043022">
    <property type="term" value="F:ribosome binding"/>
    <property type="evidence" value="ECO:0007669"/>
    <property type="project" value="TreeGrafter"/>
</dbReference>
<dbReference type="InParanoid" id="T1HUC0"/>
<evidence type="ECO:0000256" key="1">
    <source>
        <dbReference type="SAM" id="MobiDB-lite"/>
    </source>
</evidence>
<feature type="compositionally biased region" description="Pro residues" evidence="1">
    <location>
        <begin position="114"/>
        <end position="128"/>
    </location>
</feature>
<keyword evidence="3" id="KW-1185">Reference proteome</keyword>
<dbReference type="eggNOG" id="ENOG502SAAP">
    <property type="taxonomic scope" value="Eukaryota"/>
</dbReference>
<dbReference type="Gene3D" id="3.10.450.240">
    <property type="match status" value="1"/>
</dbReference>
<accession>T1HUC0</accession>
<dbReference type="GO" id="GO:0005743">
    <property type="term" value="C:mitochondrial inner membrane"/>
    <property type="evidence" value="ECO:0007669"/>
    <property type="project" value="TreeGrafter"/>
</dbReference>
<dbReference type="AlphaFoldDB" id="T1HUC0"/>
<dbReference type="GO" id="GO:0032979">
    <property type="term" value="P:protein insertion into mitochondrial inner membrane from matrix"/>
    <property type="evidence" value="ECO:0007669"/>
    <property type="project" value="TreeGrafter"/>
</dbReference>
<evidence type="ECO:0008006" key="4">
    <source>
        <dbReference type="Google" id="ProtNLM"/>
    </source>
</evidence>
<dbReference type="PANTHER" id="PTHR13333:SF5">
    <property type="entry name" value="M-AAA PROTEASE-INTERACTING PROTEIN 1, MITOCHONDRIAL"/>
    <property type="match status" value="1"/>
</dbReference>
<protein>
    <recommendedName>
        <fullName evidence="4">Tim44-like domain-containing protein</fullName>
    </recommendedName>
</protein>
<dbReference type="VEuPathDB" id="VectorBase:RPRC007640"/>
<dbReference type="EMBL" id="ACPB03019117">
    <property type="status" value="NOT_ANNOTATED_CDS"/>
    <property type="molecule type" value="Genomic_DNA"/>
</dbReference>
<evidence type="ECO:0000313" key="3">
    <source>
        <dbReference type="Proteomes" id="UP000015103"/>
    </source>
</evidence>
<dbReference type="RefSeq" id="XP_073982519.1">
    <property type="nucleotide sequence ID" value="XM_074126418.1"/>
</dbReference>
<organism evidence="2 3">
    <name type="scientific">Rhodnius prolixus</name>
    <name type="common">Triatomid bug</name>
    <dbReference type="NCBI Taxonomy" id="13249"/>
    <lineage>
        <taxon>Eukaryota</taxon>
        <taxon>Metazoa</taxon>
        <taxon>Ecdysozoa</taxon>
        <taxon>Arthropoda</taxon>
        <taxon>Hexapoda</taxon>
        <taxon>Insecta</taxon>
        <taxon>Pterygota</taxon>
        <taxon>Neoptera</taxon>
        <taxon>Paraneoptera</taxon>
        <taxon>Hemiptera</taxon>
        <taxon>Heteroptera</taxon>
        <taxon>Panheteroptera</taxon>
        <taxon>Cimicomorpha</taxon>
        <taxon>Reduviidae</taxon>
        <taxon>Triatominae</taxon>
        <taxon>Rhodnius</taxon>
    </lineage>
</organism>
<sequence length="302" mass="34989">MSIIKILNNGNAIQKFFLPRLSTVNLTINIHRQHGTLLGNPKLQYPKYLQTTDNTTSDVLDKSWDEFYLAEYSTLKKCLKQVLGINEPPQKEDEISHHQPSRKLHQDTSGGKQPPIPTPLPSQPPTNKPLPRVLYIQNPVVWLTNKLDFRYLKKWDPNFSETEFTRGARQAVSTITELLSKSMFDNLKPLLTKSALLSLRKDVELLWADEVRRNIALTPGDVQLIIPRKLHFRNVVDKKYCDIDMVFIGLKWLEPQDLNPNPPLVFIDIIVRFHRNYSEGMTPDWTISAFKVRRFNIVPQKN</sequence>
<dbReference type="Proteomes" id="UP000015103">
    <property type="component" value="Unassembled WGS sequence"/>
</dbReference>
<dbReference type="EnsemblMetazoa" id="RPRC007640-RA">
    <property type="protein sequence ID" value="RPRC007640-PA"/>
    <property type="gene ID" value="RPRC007640"/>
</dbReference>
<dbReference type="GeneID" id="141453331"/>
<proteinExistence type="predicted"/>
<dbReference type="HOGENOM" id="CLU_922340_0_0_1"/>
<dbReference type="PANTHER" id="PTHR13333">
    <property type="entry name" value="M-AAA PROTEASE-INTERACTING PROTEIN 1, MITOCHONDRIAL"/>
    <property type="match status" value="1"/>
</dbReference>
<evidence type="ECO:0000313" key="2">
    <source>
        <dbReference type="EnsemblMetazoa" id="RPRC007640-PA"/>
    </source>
</evidence>
<reference evidence="2" key="1">
    <citation type="submission" date="2015-05" db="UniProtKB">
        <authorList>
            <consortium name="EnsemblMetazoa"/>
        </authorList>
    </citation>
    <scope>IDENTIFICATION</scope>
</reference>
<name>T1HUC0_RHOPR</name>
<feature type="region of interest" description="Disordered" evidence="1">
    <location>
        <begin position="89"/>
        <end position="129"/>
    </location>
</feature>